<feature type="coiled-coil region" evidence="1">
    <location>
        <begin position="590"/>
        <end position="624"/>
    </location>
</feature>
<dbReference type="PROSITE" id="PS50818">
    <property type="entry name" value="INTEIN_C_TER"/>
    <property type="match status" value="1"/>
</dbReference>
<reference evidence="4 5" key="1">
    <citation type="submission" date="2024-10" db="EMBL/GenBank/DDBJ databases">
        <title>The Natural Products Discovery Center: Release of the First 8490 Sequenced Strains for Exploring Actinobacteria Biosynthetic Diversity.</title>
        <authorList>
            <person name="Kalkreuter E."/>
            <person name="Kautsar S.A."/>
            <person name="Yang D."/>
            <person name="Bader C.D."/>
            <person name="Teijaro C.N."/>
            <person name="Fluegel L."/>
            <person name="Davis C.M."/>
            <person name="Simpson J.R."/>
            <person name="Lauterbach L."/>
            <person name="Steele A.D."/>
            <person name="Gui C."/>
            <person name="Meng S."/>
            <person name="Li G."/>
            <person name="Viehrig K."/>
            <person name="Ye F."/>
            <person name="Su P."/>
            <person name="Kiefer A.F."/>
            <person name="Nichols A."/>
            <person name="Cepeda A.J."/>
            <person name="Yan W."/>
            <person name="Fan B."/>
            <person name="Jiang Y."/>
            <person name="Adhikari A."/>
            <person name="Zheng C.-J."/>
            <person name="Schuster L."/>
            <person name="Cowan T.M."/>
            <person name="Smanski M.J."/>
            <person name="Chevrette M.G."/>
            <person name="De Carvalho L.P.S."/>
            <person name="Shen B."/>
        </authorList>
    </citation>
    <scope>NUCLEOTIDE SEQUENCE [LARGE SCALE GENOMIC DNA]</scope>
    <source>
        <strain evidence="4 5">NPDC000087</strain>
    </source>
</reference>
<evidence type="ECO:0000259" key="3">
    <source>
        <dbReference type="SMART" id="SM00458"/>
    </source>
</evidence>
<feature type="compositionally biased region" description="Basic and acidic residues" evidence="2">
    <location>
        <begin position="734"/>
        <end position="743"/>
    </location>
</feature>
<protein>
    <submittedName>
        <fullName evidence="4">Ricin-type beta-trefoil lectin domain protein</fullName>
    </submittedName>
</protein>
<dbReference type="InterPro" id="IPR035992">
    <property type="entry name" value="Ricin_B-like_lectins"/>
</dbReference>
<dbReference type="InterPro" id="IPR030934">
    <property type="entry name" value="Intein_C"/>
</dbReference>
<dbReference type="Pfam" id="PF00652">
    <property type="entry name" value="Ricin_B_lectin"/>
    <property type="match status" value="1"/>
</dbReference>
<feature type="compositionally biased region" description="Basic and acidic residues" evidence="2">
    <location>
        <begin position="778"/>
        <end position="788"/>
    </location>
</feature>
<dbReference type="SUPFAM" id="SSF51294">
    <property type="entry name" value="Hedgehog/intein (Hint) domain"/>
    <property type="match status" value="1"/>
</dbReference>
<proteinExistence type="predicted"/>
<dbReference type="InterPro" id="IPR000772">
    <property type="entry name" value="Ricin_B_lectin"/>
</dbReference>
<name>A0ABW6WE34_9ACTN</name>
<feature type="region of interest" description="Disordered" evidence="2">
    <location>
        <begin position="1106"/>
        <end position="1125"/>
    </location>
</feature>
<dbReference type="SMART" id="SM00458">
    <property type="entry name" value="RICIN"/>
    <property type="match status" value="1"/>
</dbReference>
<accession>A0ABW6WE34</accession>
<gene>
    <name evidence="4" type="ORF">ACFY35_19135</name>
</gene>
<dbReference type="Proteomes" id="UP001602245">
    <property type="component" value="Unassembled WGS sequence"/>
</dbReference>
<feature type="region of interest" description="Disordered" evidence="2">
    <location>
        <begin position="734"/>
        <end position="788"/>
    </location>
</feature>
<dbReference type="Gene3D" id="2.80.10.50">
    <property type="match status" value="2"/>
</dbReference>
<dbReference type="PROSITE" id="PS50231">
    <property type="entry name" value="RICIN_B_LECTIN"/>
    <property type="match status" value="1"/>
</dbReference>
<dbReference type="NCBIfam" id="TIGR01443">
    <property type="entry name" value="intein_Cterm"/>
    <property type="match status" value="1"/>
</dbReference>
<feature type="domain" description="Ricin B lectin" evidence="3">
    <location>
        <begin position="338"/>
        <end position="468"/>
    </location>
</feature>
<dbReference type="Gene3D" id="2.170.16.10">
    <property type="entry name" value="Hedgehog/Intein (Hint) domain"/>
    <property type="match status" value="1"/>
</dbReference>
<sequence length="1578" mass="163199">MTITVVAPAGSPALADTGDTWVYPNRLDDGQTDPRLDRCRLGYVLQAGGPEIKKVAQTALVGTDAQMNTAADPSYWNDTPLSVAYDKDQASRSAMWDTLYDRKDVWSDSIPNNFEIPTETVTGFQWAPNFYGDLGITGFYVDQFFKGEDRLYDDLAPIASAEAVAKGNQLANEQHLYNGDDNAPHSVQEEISWGEVGDQDVFGDGSIFPGNHHADDLREFLQFGGFPKTALTPGTLEYRQEVEALKQRFSSCDAENPLDPNHVLANVTKTAAAEWRAELDSQATQRSAIVNAQIKAYSDLETAAIAMGESVGQSWIAGQLSKWQACYTAGGYCWAGSGPITFKYKSATTLCLDNTGGSSANNNKIELYACNNGTAQKFRPGVMANYLDGTLINTGTNRCLDLNGTNVVLNACTSGKANQHWQWQSTVGNTRLFNVGANKCLNLATATSGLQATVQACAGGTTQQFVSSQDNSNTGTGHDTMFWPTTADFTYATNEIKNAQTRAAAQLTIANNASADAQVQSTAVTNAQNAAATIATNNNYPVGRGLAYAQQSAQVTKASAAGAAAAAKATATAVQATKAAVADSATLISLAQTQAKAMQAEYAKNAAQEAARQAKAAADSAAAEAQAAAADAVTAKAKRQVAEQAQATAQVAANKAAQQRQIAEQQRQVAAQQRAIAEQKHGEASAADADAQRQQGIAASARAQAEADAQTAADRDFDAQSSANQAHIYRETAENAARQRDALASRAAAMQSRANADEGTTEAAASRQAANDAQAAADRADTAADNAQHDADVATAAAAAAREAATRAHAAAARSLAAANEADKQVAITRSAMLTAHAAAADALAAAKDAKTHADNADADAAAAAADMRVAAQQAAEAKEAADAAVAQSAITAGRAYATAQAAIAARDSAAEVAAPANDAVGLGAPFVDRDSAAALAVLVGQGALTVAQQQAAAAQARADEANAAAANASALAAAATGDAKIAAQAAADAATSAAAAAKSAKDARASAAAAANDAAAAATAAAATSTLNAQAERDAAAAHAAATAAAGDADAADAEADAAERDAASARAAAAQARVDADAAQKAADDADKYADDAEAAAARARADADAAEKAASDAEAAAQDQDDQRQLIGSFDGGFMFLEIAPVGDINVTTGDLHCTAKPTCDVDVPVHMSGTLAYNVVVCQYQGTTSAICERIQLGTKPFDQDTTQRVHLDVREVMDASIRNVVNLAVGDFIGCGKYIWQNHGVNGDCAWAAANFIPYEKLFAWAKAIFEIKMAARSGEGLAEAFDGLKAADLDLNTIIKLETDIDADITKACTTQSFDAATPVLMADGGRRAISRVAVGDRVAGGVVSKTYRTHDTDLIDVVVSGGAVIHTTSKHPFWSESADRWIAAASLSPGTALHTDDGSPVAVSEVRVVPGGRDMYDLTVDDAHTFYVFAGDRAILVHNVNCLAIDLGDGLYQYPDGSIRDALGHFATSAGTRVGAAAEKQVMDDLADEGYNVIRSQVATRGNGNQLRYYDCAIDLGNGEIIGIEVKSGTATRTPEQRAFDAWVEAGNHPTTVGKYAGNYKVVGVREIKVP</sequence>
<dbReference type="CDD" id="cd00081">
    <property type="entry name" value="Hint"/>
    <property type="match status" value="1"/>
</dbReference>
<feature type="compositionally biased region" description="Low complexity" evidence="2">
    <location>
        <begin position="763"/>
        <end position="777"/>
    </location>
</feature>
<dbReference type="EMBL" id="JBIAZU010000003">
    <property type="protein sequence ID" value="MFF5291562.1"/>
    <property type="molecule type" value="Genomic_DNA"/>
</dbReference>
<dbReference type="InterPro" id="IPR036844">
    <property type="entry name" value="Hint_dom_sf"/>
</dbReference>
<dbReference type="RefSeq" id="WP_169516329.1">
    <property type="nucleotide sequence ID" value="NZ_JBIAZU010000003.1"/>
</dbReference>
<feature type="region of interest" description="Disordered" evidence="2">
    <location>
        <begin position="673"/>
        <end position="722"/>
    </location>
</feature>
<keyword evidence="1" id="KW-0175">Coiled coil</keyword>
<dbReference type="SUPFAM" id="SSF50370">
    <property type="entry name" value="Ricin B-like lectins"/>
    <property type="match status" value="1"/>
</dbReference>
<comment type="caution">
    <text evidence="4">The sequence shown here is derived from an EMBL/GenBank/DDBJ whole genome shotgun (WGS) entry which is preliminary data.</text>
</comment>
<evidence type="ECO:0000313" key="5">
    <source>
        <dbReference type="Proteomes" id="UP001602245"/>
    </source>
</evidence>
<feature type="coiled-coil region" evidence="1">
    <location>
        <begin position="945"/>
        <end position="972"/>
    </location>
</feature>
<keyword evidence="5" id="KW-1185">Reference proteome</keyword>
<feature type="compositionally biased region" description="Low complexity" evidence="2">
    <location>
        <begin position="684"/>
        <end position="712"/>
    </location>
</feature>
<organism evidence="4 5">
    <name type="scientific">Paractinoplanes globisporus</name>
    <dbReference type="NCBI Taxonomy" id="113565"/>
    <lineage>
        <taxon>Bacteria</taxon>
        <taxon>Bacillati</taxon>
        <taxon>Actinomycetota</taxon>
        <taxon>Actinomycetes</taxon>
        <taxon>Micromonosporales</taxon>
        <taxon>Micromonosporaceae</taxon>
        <taxon>Paractinoplanes</taxon>
    </lineage>
</organism>
<evidence type="ECO:0000256" key="1">
    <source>
        <dbReference type="SAM" id="Coils"/>
    </source>
</evidence>
<evidence type="ECO:0000256" key="2">
    <source>
        <dbReference type="SAM" id="MobiDB-lite"/>
    </source>
</evidence>
<evidence type="ECO:0000313" key="4">
    <source>
        <dbReference type="EMBL" id="MFF5291562.1"/>
    </source>
</evidence>
<dbReference type="Pfam" id="PF07591">
    <property type="entry name" value="PT-HINT"/>
    <property type="match status" value="1"/>
</dbReference>
<dbReference type="CDD" id="cd00161">
    <property type="entry name" value="beta-trefoil_Ricin-like"/>
    <property type="match status" value="1"/>
</dbReference>